<accession>A0A2U1SXT4</accession>
<keyword evidence="5" id="KW-1185">Reference proteome</keyword>
<feature type="transmembrane region" description="Helical" evidence="2">
    <location>
        <begin position="104"/>
        <end position="124"/>
    </location>
</feature>
<keyword evidence="2" id="KW-1133">Transmembrane helix</keyword>
<evidence type="ECO:0000259" key="3">
    <source>
        <dbReference type="Pfam" id="PF03816"/>
    </source>
</evidence>
<dbReference type="AlphaFoldDB" id="A0A2U1SXT4"/>
<dbReference type="PANTHER" id="PTHR33392">
    <property type="entry name" value="POLYISOPRENYL-TEICHOIC ACID--PEPTIDOGLYCAN TEICHOIC ACID TRANSFERASE TAGU"/>
    <property type="match status" value="1"/>
</dbReference>
<evidence type="ECO:0000313" key="5">
    <source>
        <dbReference type="Proteomes" id="UP000244978"/>
    </source>
</evidence>
<reference evidence="5" key="1">
    <citation type="submission" date="2018-04" db="EMBL/GenBank/DDBJ databases">
        <authorList>
            <person name="Liu S."/>
            <person name="Wang Z."/>
            <person name="Li J."/>
        </authorList>
    </citation>
    <scope>NUCLEOTIDE SEQUENCE [LARGE SCALE GENOMIC DNA]</scope>
    <source>
        <strain evidence="5">S1194</strain>
    </source>
</reference>
<dbReference type="Proteomes" id="UP000244978">
    <property type="component" value="Unassembled WGS sequence"/>
</dbReference>
<comment type="similarity">
    <text evidence="1">Belongs to the LytR/CpsA/Psr (LCP) family.</text>
</comment>
<proteinExistence type="inferred from homology"/>
<comment type="caution">
    <text evidence="4">The sequence shown here is derived from an EMBL/GenBank/DDBJ whole genome shotgun (WGS) entry which is preliminary data.</text>
</comment>
<organism evidence="4 5">
    <name type="scientific">Homoserinimonas hongtaonis</name>
    <dbReference type="NCBI Taxonomy" id="2079791"/>
    <lineage>
        <taxon>Bacteria</taxon>
        <taxon>Bacillati</taxon>
        <taxon>Actinomycetota</taxon>
        <taxon>Actinomycetes</taxon>
        <taxon>Micrococcales</taxon>
        <taxon>Microbacteriaceae</taxon>
        <taxon>Homoserinimonas</taxon>
    </lineage>
</organism>
<dbReference type="EMBL" id="QEEX01000002">
    <property type="protein sequence ID" value="PWB96353.1"/>
    <property type="molecule type" value="Genomic_DNA"/>
</dbReference>
<keyword evidence="2" id="KW-0812">Transmembrane</keyword>
<gene>
    <name evidence="4" type="ORF">DF220_11595</name>
</gene>
<evidence type="ECO:0000256" key="1">
    <source>
        <dbReference type="ARBA" id="ARBA00006068"/>
    </source>
</evidence>
<dbReference type="PANTHER" id="PTHR33392:SF6">
    <property type="entry name" value="POLYISOPRENYL-TEICHOIC ACID--PEPTIDOGLYCAN TEICHOIC ACID TRANSFERASE TAGU"/>
    <property type="match status" value="1"/>
</dbReference>
<feature type="transmembrane region" description="Helical" evidence="2">
    <location>
        <begin position="64"/>
        <end position="84"/>
    </location>
</feature>
<evidence type="ECO:0000313" key="4">
    <source>
        <dbReference type="EMBL" id="PWB96353.1"/>
    </source>
</evidence>
<keyword evidence="2" id="KW-0472">Membrane</keyword>
<feature type="domain" description="Cell envelope-related transcriptional attenuator" evidence="3">
    <location>
        <begin position="169"/>
        <end position="346"/>
    </location>
</feature>
<name>A0A2U1SXT4_9MICO</name>
<evidence type="ECO:0000256" key="2">
    <source>
        <dbReference type="SAM" id="Phobius"/>
    </source>
</evidence>
<dbReference type="InterPro" id="IPR004474">
    <property type="entry name" value="LytR_CpsA_psr"/>
</dbReference>
<dbReference type="Gene3D" id="3.40.630.190">
    <property type="entry name" value="LCP protein"/>
    <property type="match status" value="1"/>
</dbReference>
<dbReference type="NCBIfam" id="TIGR00350">
    <property type="entry name" value="lytR_cpsA_psr"/>
    <property type="match status" value="1"/>
</dbReference>
<dbReference type="InterPro" id="IPR050922">
    <property type="entry name" value="LytR/CpsA/Psr_CW_biosynth"/>
</dbReference>
<feature type="transmembrane region" description="Helical" evidence="2">
    <location>
        <begin position="6"/>
        <end position="24"/>
    </location>
</feature>
<protein>
    <submittedName>
        <fullName evidence="4">LytR family transcriptional regulator</fullName>
    </submittedName>
</protein>
<sequence length="425" mass="45900">MTTRAWWLVGLNVLIPGSVQVLAGNRRLGRFGLGATLVFWALLVIAVIIYFVDRNILIALGTNVIALTIAQILLAAYAVLWLVLTFDTLRLVRLVRAAPGARPLIAIVAVVALIATAGGAAYAANLAGVTRNTIAEVFASGDYEEPVDGRYNIMLLGGDAGPDREGLRPDSISVVSVDAETGSTTIIGLPRNFENATFSEGSPMFEAFPNGYDCGDECLLGYLYTEGEQRPELYPDAASQGSTAGTEAMRDAVEGVTGLTIQYYVLVDMQGFSQLIDALGGIDIDVPERLAYGPVTSKTPYGYFDAGPQHLNGEMALWYARSRFDGNDLQRMERQRQVQEAIIQQMDPANVVTKFQAVAEAGAQVVRTDIPQVMLSRFVEIAAKAQSLPINTLELVPPQVDTLFPDYPSIYTLVQESLLSPSPSE</sequence>
<feature type="transmembrane region" description="Helical" evidence="2">
    <location>
        <begin position="31"/>
        <end position="52"/>
    </location>
</feature>
<dbReference type="Pfam" id="PF03816">
    <property type="entry name" value="LytR_cpsA_psr"/>
    <property type="match status" value="1"/>
</dbReference>